<dbReference type="InterPro" id="IPR035992">
    <property type="entry name" value="Ricin_B-like_lectins"/>
</dbReference>
<evidence type="ECO:0000259" key="12">
    <source>
        <dbReference type="SMART" id="SM00458"/>
    </source>
</evidence>
<dbReference type="CDD" id="cd23434">
    <property type="entry name" value="beta-trefoil_Ricin_GALNT2"/>
    <property type="match status" value="1"/>
</dbReference>
<keyword evidence="9 10" id="KW-1015">Disulfide bond</keyword>
<dbReference type="InterPro" id="IPR000772">
    <property type="entry name" value="Ricin_B_lectin"/>
</dbReference>
<dbReference type="SMART" id="SM00458">
    <property type="entry name" value="RICIN"/>
    <property type="match status" value="1"/>
</dbReference>
<evidence type="ECO:0000313" key="14">
    <source>
        <dbReference type="RefSeq" id="XP_002732995.2"/>
    </source>
</evidence>
<evidence type="ECO:0000313" key="13">
    <source>
        <dbReference type="Proteomes" id="UP000694865"/>
    </source>
</evidence>
<organism evidence="13 14">
    <name type="scientific">Saccoglossus kowalevskii</name>
    <name type="common">Acorn worm</name>
    <dbReference type="NCBI Taxonomy" id="10224"/>
    <lineage>
        <taxon>Eukaryota</taxon>
        <taxon>Metazoa</taxon>
        <taxon>Hemichordata</taxon>
        <taxon>Enteropneusta</taxon>
        <taxon>Harrimaniidae</taxon>
        <taxon>Saccoglossus</taxon>
    </lineage>
</organism>
<dbReference type="CDD" id="cd02510">
    <property type="entry name" value="pp-GalNAc-T"/>
    <property type="match status" value="1"/>
</dbReference>
<dbReference type="InterPro" id="IPR045885">
    <property type="entry name" value="GalNAc-T"/>
</dbReference>
<dbReference type="PROSITE" id="PS50231">
    <property type="entry name" value="RICIN_B_LECTIN"/>
    <property type="match status" value="1"/>
</dbReference>
<dbReference type="Gene3D" id="2.80.10.50">
    <property type="match status" value="1"/>
</dbReference>
<feature type="region of interest" description="Disordered" evidence="11">
    <location>
        <begin position="83"/>
        <end position="104"/>
    </location>
</feature>
<keyword evidence="4 10" id="KW-0430">Lectin</keyword>
<evidence type="ECO:0000256" key="11">
    <source>
        <dbReference type="SAM" id="MobiDB-lite"/>
    </source>
</evidence>
<feature type="domain" description="Ricin B lectin" evidence="12">
    <location>
        <begin position="426"/>
        <end position="552"/>
    </location>
</feature>
<evidence type="ECO:0000256" key="1">
    <source>
        <dbReference type="ARBA" id="ARBA00004323"/>
    </source>
</evidence>
<evidence type="ECO:0000256" key="10">
    <source>
        <dbReference type="RuleBase" id="RU361242"/>
    </source>
</evidence>
<keyword evidence="13" id="KW-1185">Reference proteome</keyword>
<dbReference type="GeneID" id="100374821"/>
<evidence type="ECO:0000256" key="9">
    <source>
        <dbReference type="ARBA" id="ARBA00023157"/>
    </source>
</evidence>
<dbReference type="Gene3D" id="3.90.550.10">
    <property type="entry name" value="Spore Coat Polysaccharide Biosynthesis Protein SpsA, Chain A"/>
    <property type="match status" value="1"/>
</dbReference>
<keyword evidence="10" id="KW-0464">Manganese</keyword>
<evidence type="ECO:0000256" key="4">
    <source>
        <dbReference type="ARBA" id="ARBA00022734"/>
    </source>
</evidence>
<evidence type="ECO:0000256" key="3">
    <source>
        <dbReference type="ARBA" id="ARBA00022692"/>
    </source>
</evidence>
<keyword evidence="6" id="KW-1133">Transmembrane helix</keyword>
<evidence type="ECO:0000256" key="5">
    <source>
        <dbReference type="ARBA" id="ARBA00022968"/>
    </source>
</evidence>
<keyword evidence="8" id="KW-0472">Membrane</keyword>
<dbReference type="SUPFAM" id="SSF50370">
    <property type="entry name" value="Ricin B-like lectins"/>
    <property type="match status" value="1"/>
</dbReference>
<dbReference type="Pfam" id="PF00652">
    <property type="entry name" value="Ricin_B_lectin"/>
    <property type="match status" value="1"/>
</dbReference>
<accession>A0ABM0GM69</accession>
<dbReference type="PANTHER" id="PTHR11675:SF119">
    <property type="entry name" value="POLYPEPTIDE N-ACETYLGALACTOSAMINYLTRANSFERASE 2"/>
    <property type="match status" value="1"/>
</dbReference>
<keyword evidence="10" id="KW-0808">Transferase</keyword>
<evidence type="ECO:0000256" key="6">
    <source>
        <dbReference type="ARBA" id="ARBA00022989"/>
    </source>
</evidence>
<dbReference type="PANTHER" id="PTHR11675">
    <property type="entry name" value="N-ACETYLGALACTOSAMINYLTRANSFERASE"/>
    <property type="match status" value="1"/>
</dbReference>
<keyword evidence="3" id="KW-0812">Transmembrane</keyword>
<dbReference type="Proteomes" id="UP000694865">
    <property type="component" value="Unplaced"/>
</dbReference>
<comment type="subcellular location">
    <subcellularLocation>
        <location evidence="1 10">Golgi apparatus membrane</location>
        <topology evidence="1 10">Single-pass type II membrane protein</topology>
    </subcellularLocation>
</comment>
<comment type="similarity">
    <text evidence="2 10">Belongs to the glycosyltransferase 2 family. GalNAc-T subfamily.</text>
</comment>
<sequence>MPLSRQCPFVMRRKRKISLAFLGIWIVGVVFYSQINGSRDGSNSNVVFSEEDQQYASEKFELAEIFDVNSYIDKTRDAGIKDPYKSNQFNQVKSDETSPDRKIPDTRNYKCLHKTYDISSLPQTSIIITFHNEARSTLLRSVVSVLNRSPLQLIKEIILVDDFSDNAEDGLLLAQLPKVTILRNSKREGLIRSRVRGANVATAKVLTFLDSHIEANVGWLVPLMERIHEDPSRVVCPIIDVINMDSFKYVGASADLRGGFDWSLHFKWEHMSAEQKRSRKDETSVIRTPMIAGGLFAIDKEWFNHIGQYDAMMDIWGGENFEISFRAWMCGGSLEIIPCSRVGHVFRKKHPYTFPEGNANTYIKNTRRTAEVWMDNYKTHFYAARPSAKGKPYGDVEDRKKLREKLKCKSFKWYLENVYPELKIPDTITVIEIKQADMCLDSLSSKNTGIGVLGLYKCHGTGGNQEWSMGRDEAVRHKDACLTVVSGDANSKVFLAACNRDAKQKWQYIEGSLLKHQVTGLCLDSRQARGVQGRLIVTSCDADSYSQKWTLS</sequence>
<keyword evidence="10" id="KW-0328">Glycosyltransferase</keyword>
<dbReference type="InterPro" id="IPR029044">
    <property type="entry name" value="Nucleotide-diphossugar_trans"/>
</dbReference>
<evidence type="ECO:0000256" key="8">
    <source>
        <dbReference type="ARBA" id="ARBA00023136"/>
    </source>
</evidence>
<keyword evidence="5" id="KW-0735">Signal-anchor</keyword>
<comment type="pathway">
    <text evidence="10">Protein modification; protein glycosylation.</text>
</comment>
<evidence type="ECO:0000256" key="7">
    <source>
        <dbReference type="ARBA" id="ARBA00023034"/>
    </source>
</evidence>
<reference evidence="14" key="1">
    <citation type="submission" date="2025-08" db="UniProtKB">
        <authorList>
            <consortium name="RefSeq"/>
        </authorList>
    </citation>
    <scope>IDENTIFICATION</scope>
    <source>
        <tissue evidence="14">Testes</tissue>
    </source>
</reference>
<keyword evidence="7 10" id="KW-0333">Golgi apparatus</keyword>
<proteinExistence type="inferred from homology"/>
<evidence type="ECO:0000256" key="2">
    <source>
        <dbReference type="ARBA" id="ARBA00005680"/>
    </source>
</evidence>
<gene>
    <name evidence="14" type="primary">LOC100374821</name>
</gene>
<protein>
    <recommendedName>
        <fullName evidence="10">Polypeptide N-acetylgalactosaminyltransferase</fullName>
        <ecNumber evidence="10">2.4.1.-</ecNumber>
    </recommendedName>
    <alternativeName>
        <fullName evidence="10">Protein-UDP acetylgalactosaminyltransferase</fullName>
    </alternativeName>
</protein>
<comment type="cofactor">
    <cofactor evidence="10">
        <name>Mn(2+)</name>
        <dbReference type="ChEBI" id="CHEBI:29035"/>
    </cofactor>
</comment>
<feature type="compositionally biased region" description="Basic and acidic residues" evidence="11">
    <location>
        <begin position="93"/>
        <end position="104"/>
    </location>
</feature>
<dbReference type="SUPFAM" id="SSF53448">
    <property type="entry name" value="Nucleotide-diphospho-sugar transferases"/>
    <property type="match status" value="1"/>
</dbReference>
<name>A0ABM0GM69_SACKO</name>
<dbReference type="RefSeq" id="XP_002732995.2">
    <property type="nucleotide sequence ID" value="XM_002732949.2"/>
</dbReference>
<dbReference type="Pfam" id="PF00535">
    <property type="entry name" value="Glycos_transf_2"/>
    <property type="match status" value="1"/>
</dbReference>
<dbReference type="EC" id="2.4.1.-" evidence="10"/>
<dbReference type="InterPro" id="IPR001173">
    <property type="entry name" value="Glyco_trans_2-like"/>
</dbReference>